<dbReference type="PROSITE" id="PS50846">
    <property type="entry name" value="HMA_2"/>
    <property type="match status" value="1"/>
</dbReference>
<reference evidence="3 4" key="1">
    <citation type="submission" date="2018-07" db="EMBL/GenBank/DDBJ databases">
        <title>Genomic Encyclopedia of Type Strains, Phase IV (KMG-IV): sequencing the most valuable type-strain genomes for metagenomic binning, comparative biology and taxonomic classification.</title>
        <authorList>
            <person name="Goeker M."/>
        </authorList>
    </citation>
    <scope>NUCLEOTIDE SEQUENCE [LARGE SCALE GENOMIC DNA]</scope>
    <source>
        <strain evidence="3 4">DSM 26407</strain>
    </source>
</reference>
<dbReference type="AlphaFoldDB" id="A0A369BXV1"/>
<dbReference type="EMBL" id="QPJY01000009">
    <property type="protein sequence ID" value="RCX26532.1"/>
    <property type="molecule type" value="Genomic_DNA"/>
</dbReference>
<dbReference type="GO" id="GO:0046872">
    <property type="term" value="F:metal ion binding"/>
    <property type="evidence" value="ECO:0007669"/>
    <property type="project" value="UniProtKB-KW"/>
</dbReference>
<organism evidence="3 4">
    <name type="scientific">Thioalbus denitrificans</name>
    <dbReference type="NCBI Taxonomy" id="547122"/>
    <lineage>
        <taxon>Bacteria</taxon>
        <taxon>Pseudomonadati</taxon>
        <taxon>Pseudomonadota</taxon>
        <taxon>Gammaproteobacteria</taxon>
        <taxon>Chromatiales</taxon>
        <taxon>Ectothiorhodospiraceae</taxon>
        <taxon>Thioalbus</taxon>
    </lineage>
</organism>
<accession>A0A369BXV1</accession>
<dbReference type="OrthoDB" id="9814359at2"/>
<dbReference type="Proteomes" id="UP000252707">
    <property type="component" value="Unassembled WGS sequence"/>
</dbReference>
<dbReference type="Gene3D" id="3.30.70.100">
    <property type="match status" value="1"/>
</dbReference>
<evidence type="ECO:0000259" key="2">
    <source>
        <dbReference type="PROSITE" id="PS50846"/>
    </source>
</evidence>
<evidence type="ECO:0000256" key="1">
    <source>
        <dbReference type="ARBA" id="ARBA00022723"/>
    </source>
</evidence>
<dbReference type="RefSeq" id="WP_114280613.1">
    <property type="nucleotide sequence ID" value="NZ_QPJY01000009.1"/>
</dbReference>
<comment type="caution">
    <text evidence="3">The sequence shown here is derived from an EMBL/GenBank/DDBJ whole genome shotgun (WGS) entry which is preliminary data.</text>
</comment>
<keyword evidence="1" id="KW-0479">Metal-binding</keyword>
<dbReference type="InterPro" id="IPR036163">
    <property type="entry name" value="HMA_dom_sf"/>
</dbReference>
<dbReference type="PROSITE" id="PS01047">
    <property type="entry name" value="HMA_1"/>
    <property type="match status" value="1"/>
</dbReference>
<sequence>METKLKVTGMTCMHCVGAVKKALQQVPGVEAAEVSLEEGRAVVTGTADVASMVAAIKEEGYGAEAQ</sequence>
<feature type="domain" description="HMA" evidence="2">
    <location>
        <begin position="1"/>
        <end position="64"/>
    </location>
</feature>
<dbReference type="SUPFAM" id="SSF55008">
    <property type="entry name" value="HMA, heavy metal-associated domain"/>
    <property type="match status" value="1"/>
</dbReference>
<dbReference type="FunFam" id="3.30.70.100:FF:000001">
    <property type="entry name" value="ATPase copper transporting beta"/>
    <property type="match status" value="1"/>
</dbReference>
<dbReference type="InterPro" id="IPR006121">
    <property type="entry name" value="HMA_dom"/>
</dbReference>
<name>A0A369BXV1_9GAMM</name>
<protein>
    <submittedName>
        <fullName evidence="3">Copper chaperone</fullName>
    </submittedName>
</protein>
<keyword evidence="4" id="KW-1185">Reference proteome</keyword>
<dbReference type="InterPro" id="IPR017969">
    <property type="entry name" value="Heavy-metal-associated_CS"/>
</dbReference>
<evidence type="ECO:0000313" key="4">
    <source>
        <dbReference type="Proteomes" id="UP000252707"/>
    </source>
</evidence>
<dbReference type="CDD" id="cd00371">
    <property type="entry name" value="HMA"/>
    <property type="match status" value="1"/>
</dbReference>
<proteinExistence type="predicted"/>
<dbReference type="Pfam" id="PF00403">
    <property type="entry name" value="HMA"/>
    <property type="match status" value="1"/>
</dbReference>
<evidence type="ECO:0000313" key="3">
    <source>
        <dbReference type="EMBL" id="RCX26532.1"/>
    </source>
</evidence>
<gene>
    <name evidence="3" type="ORF">DFQ59_10961</name>
</gene>